<name>A0A2X1A351_9BACI</name>
<accession>A0A2X1A351</accession>
<dbReference type="AlphaFoldDB" id="A0A2X1A351"/>
<dbReference type="Proteomes" id="UP000251431">
    <property type="component" value="Unassembled WGS sequence"/>
</dbReference>
<dbReference type="RefSeq" id="WP_112118542.1">
    <property type="nucleotide sequence ID" value="NZ_UAQE01000004.1"/>
</dbReference>
<sequence>MKPFMLRHKLGWLPNKLEYRRTYITGFKGETDESYTFILTKNSKYVRLVNNNKEMVVRKRELKRYFKDGCLQFLTTQYEEHA</sequence>
<evidence type="ECO:0000313" key="1">
    <source>
        <dbReference type="EMBL" id="SPU38689.1"/>
    </source>
</evidence>
<proteinExistence type="predicted"/>
<reference evidence="1 2" key="1">
    <citation type="submission" date="2018-06" db="EMBL/GenBank/DDBJ databases">
        <authorList>
            <consortium name="Pathogen Informatics"/>
            <person name="Doyle S."/>
        </authorList>
    </citation>
    <scope>NUCLEOTIDE SEQUENCE [LARGE SCALE GENOMIC DNA]</scope>
    <source>
        <strain evidence="1 2">NCTC7582</strain>
    </source>
</reference>
<protein>
    <submittedName>
        <fullName evidence="1">Uncharacterized protein</fullName>
    </submittedName>
</protein>
<organism evidence="1 2">
    <name type="scientific">Lysinibacillus capsici</name>
    <dbReference type="NCBI Taxonomy" id="2115968"/>
    <lineage>
        <taxon>Bacteria</taxon>
        <taxon>Bacillati</taxon>
        <taxon>Bacillota</taxon>
        <taxon>Bacilli</taxon>
        <taxon>Bacillales</taxon>
        <taxon>Bacillaceae</taxon>
        <taxon>Lysinibacillus</taxon>
    </lineage>
</organism>
<gene>
    <name evidence="1" type="ORF">NCTC7582_04654</name>
</gene>
<evidence type="ECO:0000313" key="2">
    <source>
        <dbReference type="Proteomes" id="UP000251431"/>
    </source>
</evidence>
<dbReference type="EMBL" id="UAQE01000004">
    <property type="protein sequence ID" value="SPU38689.1"/>
    <property type="molecule type" value="Genomic_DNA"/>
</dbReference>